<sequence>MPLKSLFTQSSDLVKHYIQTIETSAIGKGQGQRFKSSTMSASQGSVMIHKDSIVLEKEYMLIDIPLPPFTNQIKQYTQKVEARKGWEKTPRSSCSSLGISKSTRSNFTISSNQEIRTMDKNSLVLEKEHMQANISLPPSIDQVMQHSQATETGKKSSREEQVQRSCIT</sequence>
<dbReference type="STRING" id="4097.A0A1S3YAY6"/>
<reference evidence="3 4" key="2">
    <citation type="submission" date="2025-04" db="UniProtKB">
        <authorList>
            <consortium name="RefSeq"/>
        </authorList>
    </citation>
    <scope>IDENTIFICATION</scope>
</reference>
<evidence type="ECO:0000256" key="1">
    <source>
        <dbReference type="SAM" id="MobiDB-lite"/>
    </source>
</evidence>
<dbReference type="AlphaFoldDB" id="A0A1S3YAY6"/>
<feature type="region of interest" description="Disordered" evidence="1">
    <location>
        <begin position="143"/>
        <end position="168"/>
    </location>
</feature>
<dbReference type="OrthoDB" id="1301128at2759"/>
<dbReference type="RefSeq" id="XP_016449375.1">
    <property type="nucleotide sequence ID" value="XM_016593889.1"/>
</dbReference>
<evidence type="ECO:0000313" key="3">
    <source>
        <dbReference type="RefSeq" id="XP_016449374.1"/>
    </source>
</evidence>
<organism evidence="4">
    <name type="scientific">Nicotiana tabacum</name>
    <name type="common">Common tobacco</name>
    <dbReference type="NCBI Taxonomy" id="4097"/>
    <lineage>
        <taxon>Eukaryota</taxon>
        <taxon>Viridiplantae</taxon>
        <taxon>Streptophyta</taxon>
        <taxon>Embryophyta</taxon>
        <taxon>Tracheophyta</taxon>
        <taxon>Spermatophyta</taxon>
        <taxon>Magnoliopsida</taxon>
        <taxon>eudicotyledons</taxon>
        <taxon>Gunneridae</taxon>
        <taxon>Pentapetalae</taxon>
        <taxon>asterids</taxon>
        <taxon>lamiids</taxon>
        <taxon>Solanales</taxon>
        <taxon>Solanaceae</taxon>
        <taxon>Nicotianoideae</taxon>
        <taxon>Nicotianeae</taxon>
        <taxon>Nicotiana</taxon>
    </lineage>
</organism>
<evidence type="ECO:0000313" key="2">
    <source>
        <dbReference type="Proteomes" id="UP000790787"/>
    </source>
</evidence>
<dbReference type="Proteomes" id="UP000790787">
    <property type="component" value="Chromosome 22"/>
</dbReference>
<dbReference type="PaxDb" id="4097-A0A1S3YAY6"/>
<evidence type="ECO:0000313" key="5">
    <source>
        <dbReference type="RefSeq" id="XP_016449377.1"/>
    </source>
</evidence>
<reference key="1">
    <citation type="journal article" date="2014" name="Nat. Commun.">
        <title>The tobacco genome sequence and its comparison with those of tomato and potato.</title>
        <authorList>
            <person name="Sierro N."/>
            <person name="Battey J.N."/>
            <person name="Ouadi S."/>
            <person name="Bakaher N."/>
            <person name="Bovet L."/>
            <person name="Willig A."/>
            <person name="Goepfert S."/>
            <person name="Peitsch M.C."/>
            <person name="Ivanov N.V."/>
        </authorList>
    </citation>
    <scope>NUCLEOTIDE SEQUENCE [LARGE SCALE GENOMIC DNA]</scope>
    <source>
        <strain>cv. TN90</strain>
    </source>
</reference>
<gene>
    <name evidence="3 4 5" type="primary">LOC107774382</name>
</gene>
<dbReference type="RefSeq" id="XP_016449374.1">
    <property type="nucleotide sequence ID" value="XM_016593888.1"/>
</dbReference>
<evidence type="ECO:0000313" key="4">
    <source>
        <dbReference type="RefSeq" id="XP_016449375.1"/>
    </source>
</evidence>
<accession>A0A1S3YAY6</accession>
<dbReference type="GeneID" id="107774382"/>
<name>A0A1S3YAY6_TOBAC</name>
<keyword evidence="2" id="KW-1185">Reference proteome</keyword>
<feature type="compositionally biased region" description="Basic and acidic residues" evidence="1">
    <location>
        <begin position="152"/>
        <end position="162"/>
    </location>
</feature>
<dbReference type="OMA" id="HMQANIS"/>
<proteinExistence type="predicted"/>
<dbReference type="RefSeq" id="XP_016449377.1">
    <property type="nucleotide sequence ID" value="XM_016593891.1"/>
</dbReference>
<protein>
    <submittedName>
        <fullName evidence="3 4">Uncharacterized protein</fullName>
    </submittedName>
</protein>
<dbReference type="KEGG" id="nta:107774382"/>